<evidence type="ECO:0000256" key="1">
    <source>
        <dbReference type="SAM" id="MobiDB-lite"/>
    </source>
</evidence>
<feature type="compositionally biased region" description="Low complexity" evidence="1">
    <location>
        <begin position="128"/>
        <end position="149"/>
    </location>
</feature>
<proteinExistence type="predicted"/>
<evidence type="ECO:0000313" key="2">
    <source>
        <dbReference type="EMBL" id="KAK3900232.1"/>
    </source>
</evidence>
<keyword evidence="3" id="KW-1185">Reference proteome</keyword>
<dbReference type="Proteomes" id="UP001303889">
    <property type="component" value="Unassembled WGS sequence"/>
</dbReference>
<sequence>MTAYLSHPPAPPAAPAPRYTPSPTTPREFEEDVELARLDSISPSLLSAPPPYDASTSPFQPTLHLQIETPGKPWLSLPLPPRPDPIPVFALHPSDPSTSAAATSSTTPKFLSLRPERCSGSCYLVSPATTATTPSSSEAPIHPLATTTYPSPPPPPPPPLAPSTLQSLLSSKDNPTEDATPDLETWDAFPLVSAGLLTRATTFRTRLGTFSWRYAGRRERRQTQSQSLGEGMQEGGEVSNLLVLERVVRVATARNAPGGSSRGDEEVRTVVARFVRGPVYRTPGSGGSSAGNGGRLVVDLGRLVGGQGQGGEGDEEGDGEGVSEKGDDREMAVVMVVVTCLVMLKREVDRRRAQQIAIAAGAGGS</sequence>
<feature type="compositionally biased region" description="Acidic residues" evidence="1">
    <location>
        <begin position="312"/>
        <end position="321"/>
    </location>
</feature>
<name>A0AAN6MG28_9PEZI</name>
<dbReference type="EMBL" id="MU855693">
    <property type="protein sequence ID" value="KAK3900232.1"/>
    <property type="molecule type" value="Genomic_DNA"/>
</dbReference>
<feature type="region of interest" description="Disordered" evidence="1">
    <location>
        <begin position="305"/>
        <end position="326"/>
    </location>
</feature>
<dbReference type="AlphaFoldDB" id="A0AAN6MG28"/>
<feature type="region of interest" description="Disordered" evidence="1">
    <location>
        <begin position="40"/>
        <end position="59"/>
    </location>
</feature>
<organism evidence="2 3">
    <name type="scientific">Staphylotrichum tortipilum</name>
    <dbReference type="NCBI Taxonomy" id="2831512"/>
    <lineage>
        <taxon>Eukaryota</taxon>
        <taxon>Fungi</taxon>
        <taxon>Dikarya</taxon>
        <taxon>Ascomycota</taxon>
        <taxon>Pezizomycotina</taxon>
        <taxon>Sordariomycetes</taxon>
        <taxon>Sordariomycetidae</taxon>
        <taxon>Sordariales</taxon>
        <taxon>Chaetomiaceae</taxon>
        <taxon>Staphylotrichum</taxon>
    </lineage>
</organism>
<feature type="compositionally biased region" description="Pro residues" evidence="1">
    <location>
        <begin position="8"/>
        <end position="24"/>
    </location>
</feature>
<evidence type="ECO:0000313" key="3">
    <source>
        <dbReference type="Proteomes" id="UP001303889"/>
    </source>
</evidence>
<protein>
    <submittedName>
        <fullName evidence="2">Uncharacterized protein</fullName>
    </submittedName>
</protein>
<feature type="region of interest" description="Disordered" evidence="1">
    <location>
        <begin position="128"/>
        <end position="182"/>
    </location>
</feature>
<feature type="region of interest" description="Disordered" evidence="1">
    <location>
        <begin position="1"/>
        <end position="30"/>
    </location>
</feature>
<comment type="caution">
    <text evidence="2">The sequence shown here is derived from an EMBL/GenBank/DDBJ whole genome shotgun (WGS) entry which is preliminary data.</text>
</comment>
<accession>A0AAN6MG28</accession>
<reference evidence="2" key="2">
    <citation type="submission" date="2023-05" db="EMBL/GenBank/DDBJ databases">
        <authorList>
            <consortium name="Lawrence Berkeley National Laboratory"/>
            <person name="Steindorff A."/>
            <person name="Hensen N."/>
            <person name="Bonometti L."/>
            <person name="Westerberg I."/>
            <person name="Brannstrom I.O."/>
            <person name="Guillou S."/>
            <person name="Cros-Aarteil S."/>
            <person name="Calhoun S."/>
            <person name="Haridas S."/>
            <person name="Kuo A."/>
            <person name="Mondo S."/>
            <person name="Pangilinan J."/>
            <person name="Riley R."/>
            <person name="Labutti K."/>
            <person name="Andreopoulos B."/>
            <person name="Lipzen A."/>
            <person name="Chen C."/>
            <person name="Yanf M."/>
            <person name="Daum C."/>
            <person name="Ng V."/>
            <person name="Clum A."/>
            <person name="Ohm R."/>
            <person name="Martin F."/>
            <person name="Silar P."/>
            <person name="Natvig D."/>
            <person name="Lalanne C."/>
            <person name="Gautier V."/>
            <person name="Ament-Velasquez S.L."/>
            <person name="Kruys A."/>
            <person name="Hutchinson M.I."/>
            <person name="Powell A.J."/>
            <person name="Barry K."/>
            <person name="Miller A.N."/>
            <person name="Grigoriev I.V."/>
            <person name="Debuchy R."/>
            <person name="Gladieux P."/>
            <person name="Thoren M.H."/>
            <person name="Johannesson H."/>
        </authorList>
    </citation>
    <scope>NUCLEOTIDE SEQUENCE</scope>
    <source>
        <strain evidence="2">CBS 103.79</strain>
    </source>
</reference>
<feature type="compositionally biased region" description="Pro residues" evidence="1">
    <location>
        <begin position="150"/>
        <end position="161"/>
    </location>
</feature>
<gene>
    <name evidence="2" type="ORF">C8A05DRAFT_45882</name>
</gene>
<feature type="compositionally biased region" description="Low complexity" evidence="1">
    <location>
        <begin position="162"/>
        <end position="171"/>
    </location>
</feature>
<reference evidence="2" key="1">
    <citation type="journal article" date="2023" name="Mol. Phylogenet. Evol.">
        <title>Genome-scale phylogeny and comparative genomics of the fungal order Sordariales.</title>
        <authorList>
            <person name="Hensen N."/>
            <person name="Bonometti L."/>
            <person name="Westerberg I."/>
            <person name="Brannstrom I.O."/>
            <person name="Guillou S."/>
            <person name="Cros-Aarteil S."/>
            <person name="Calhoun S."/>
            <person name="Haridas S."/>
            <person name="Kuo A."/>
            <person name="Mondo S."/>
            <person name="Pangilinan J."/>
            <person name="Riley R."/>
            <person name="LaButti K."/>
            <person name="Andreopoulos B."/>
            <person name="Lipzen A."/>
            <person name="Chen C."/>
            <person name="Yan M."/>
            <person name="Daum C."/>
            <person name="Ng V."/>
            <person name="Clum A."/>
            <person name="Steindorff A."/>
            <person name="Ohm R.A."/>
            <person name="Martin F."/>
            <person name="Silar P."/>
            <person name="Natvig D.O."/>
            <person name="Lalanne C."/>
            <person name="Gautier V."/>
            <person name="Ament-Velasquez S.L."/>
            <person name="Kruys A."/>
            <person name="Hutchinson M.I."/>
            <person name="Powell A.J."/>
            <person name="Barry K."/>
            <person name="Miller A.N."/>
            <person name="Grigoriev I.V."/>
            <person name="Debuchy R."/>
            <person name="Gladieux P."/>
            <person name="Hiltunen Thoren M."/>
            <person name="Johannesson H."/>
        </authorList>
    </citation>
    <scope>NUCLEOTIDE SEQUENCE</scope>
    <source>
        <strain evidence="2">CBS 103.79</strain>
    </source>
</reference>
<dbReference type="PRINTS" id="PR01217">
    <property type="entry name" value="PRICHEXTENSN"/>
</dbReference>